<dbReference type="EMBL" id="NXFY01000005">
    <property type="protein sequence ID" value="PHO18634.1"/>
    <property type="molecule type" value="Genomic_DNA"/>
</dbReference>
<reference evidence="2 3" key="1">
    <citation type="submission" date="2017-09" db="EMBL/GenBank/DDBJ databases">
        <title>Arcobacter canalis sp. nov., a new species isolated from a water canal contaminated with urban sewage.</title>
        <authorList>
            <person name="Perez-Cataluna A."/>
            <person name="Salas-Masso N."/>
            <person name="Figueras M.J."/>
        </authorList>
    </citation>
    <scope>NUCLEOTIDE SEQUENCE [LARGE SCALE GENOMIC DNA]</scope>
    <source>
        <strain evidence="2 3">F98-3</strain>
    </source>
</reference>
<dbReference type="Proteomes" id="UP000221222">
    <property type="component" value="Unassembled WGS sequence"/>
</dbReference>
<evidence type="ECO:0000313" key="1">
    <source>
        <dbReference type="EMBL" id="AXX91569.1"/>
    </source>
</evidence>
<accession>A0A2G1DJP3</accession>
<organism evidence="2 3">
    <name type="scientific">Malaciobacter molluscorum LMG 25693</name>
    <dbReference type="NCBI Taxonomy" id="870501"/>
    <lineage>
        <taxon>Bacteria</taxon>
        <taxon>Pseudomonadati</taxon>
        <taxon>Campylobacterota</taxon>
        <taxon>Epsilonproteobacteria</taxon>
        <taxon>Campylobacterales</taxon>
        <taxon>Arcobacteraceae</taxon>
        <taxon>Malaciobacter</taxon>
    </lineage>
</organism>
<dbReference type="RefSeq" id="WP_099341985.1">
    <property type="nucleotide sequence ID" value="NZ_CP032098.1"/>
</dbReference>
<reference evidence="1 4" key="2">
    <citation type="submission" date="2018-08" db="EMBL/GenBank/DDBJ databases">
        <title>Complete genome of the Arcobacter molluscorum type strain LMG 25693.</title>
        <authorList>
            <person name="Miller W.G."/>
            <person name="Yee E."/>
            <person name="Bono J.L."/>
        </authorList>
    </citation>
    <scope>NUCLEOTIDE SEQUENCE [LARGE SCALE GENOMIC DNA]</scope>
    <source>
        <strain evidence="1 4">CECT 7696</strain>
    </source>
</reference>
<gene>
    <name evidence="1" type="ORF">AMOL_0567</name>
    <name evidence="2" type="ORF">CPU12_04970</name>
</gene>
<evidence type="ECO:0000313" key="2">
    <source>
        <dbReference type="EMBL" id="PHO18634.1"/>
    </source>
</evidence>
<dbReference type="Proteomes" id="UP000262712">
    <property type="component" value="Chromosome"/>
</dbReference>
<keyword evidence="3" id="KW-1185">Reference proteome</keyword>
<protein>
    <submittedName>
        <fullName evidence="2">Uncharacterized protein</fullName>
    </submittedName>
</protein>
<evidence type="ECO:0000313" key="4">
    <source>
        <dbReference type="Proteomes" id="UP000262712"/>
    </source>
</evidence>
<dbReference type="AlphaFoldDB" id="A0A2G1DJP3"/>
<dbReference type="EMBL" id="CP032098">
    <property type="protein sequence ID" value="AXX91569.1"/>
    <property type="molecule type" value="Genomic_DNA"/>
</dbReference>
<dbReference type="KEGG" id="amol:AMOL_0567"/>
<name>A0A2G1DJP3_9BACT</name>
<proteinExistence type="predicted"/>
<sequence length="195" mass="22499">MEKSLKLTVNSISLDYLNFNSFSSSKGWVGYFEKSGDFSLEIVEESIKLIERFLSPHRDDLFVISALSYDDKREDDEKIIHTYGPIYEMAKAQKFLLPMKEEFEKYLYGESNLTASCLSLHFNDKDNFLDICRLLMTHGGVLGSVFFLINMESGFAIYPHEEQGFGFIELSSSTVCTDFLKSIENNNMFNVYHSY</sequence>
<evidence type="ECO:0000313" key="3">
    <source>
        <dbReference type="Proteomes" id="UP000221222"/>
    </source>
</evidence>